<evidence type="ECO:0000256" key="1">
    <source>
        <dbReference type="SAM" id="MobiDB-lite"/>
    </source>
</evidence>
<proteinExistence type="predicted"/>
<dbReference type="EMBL" id="MN740543">
    <property type="protein sequence ID" value="QHS77198.1"/>
    <property type="molecule type" value="Genomic_DNA"/>
</dbReference>
<sequence>MYINKVDELLDNIIDDFFSKTTKDKSFTKIKTESNFVKYQLEINQLLADYIKNLDTTKIKQIVNNDDNVLKVINIVKRYLAYYIFLTIGYNMPSKNDTFVNNIIVFTKNQGTFNYKIDNFFNSENNSLLIKFHQIVKNTILLLELDSHKLAMVAKRPDFRSTIEFLNQMGDQVVKNFKLENLKGEKNMQCHNIIKTLIFYELYINKEKKEVFEILSSIEKEKGEFTFIEIVVPKNFYIDYTAVENLLDERESRTGLASDIFDFIQKNEDIARKIDLTPEEKFQQLIENKIVVPVVDDFLLYHKDTERYERFTGPIDPKKKKDDTKIRYIVNKIDSVSDFYSESAKRNPTLKKNIEKLFYVPLSDRKATLINDIEEVKIINKLINQGRSMLEGNEFYNDLLGFREYPYQNFKDFQDYGFTYQGDKTTTLIRYASFESKRKNEYVQTRVVTKGSFINVVGVMVNNNLLPVECLKVKNIKDVRTIQNKENGYNQTLSYLKKVLDKNTDEKIGSPIFWKFDPLKDSASVETYQQQKASGQETIKTTVSRLYDDLVYVIYSTFLEELEKDQKVNTLYKGFNTIRKLEKRFFKIENNQKIRNLIERAIYQDKVITVEKIYDKKEDNFGGLFETTIKLPEFKNKNNLNANKLRIEQDFIIEGDEEYEQTEAEKVGAICQHFLSWDNIMALKKKNPNKYTGLLYDFINQYVLENNEGDYICKSCSTQLNLKKYITDGYYDRSTDRFTTFTMPLNVFLEDVPEYEKYRSTIRNLDKLVERLSAVCSIPYYIGSNTSVKSRRKPIVKNVIDLLLKHNKILNKYYKARHDKIEQLYGISKTFTNLFVFDLDNSIFVYSSKDKDFYKPIKQNNILVYTMFILITELSDSQLLFMNSDKTCNFYWFDKYGHYFFDNLKIIVNDNGDTKPIKNYPILCYIVFYMACLIAKYKLWFLETKDNTLTKKKLMPLINKFVINTFVDVVNSILEVNRRNKKDFLYTLICNRFFMQMNDMFRSKQLLKKLRKQDQDKMSAILHNQKYITTKLNPIPLDDGYKPFKLYTNKFLPEKFAKFFPEKRTYKKINYESFNNKTNCLDGKFHLWKAKNGTLQCENCGRNIETVKDSEIENRTVKDNLKMINLTKMAEKYCISGDIHKFVFNPLKKLNECKKCGYNQNTKLSDKNLYDLDKNLEKSATKLLKINKLTHKKYFTEESFDTVDTIRKEIKKNGIDKILNKFIDLVQSNVGQNVTLNNEKISLKTDTFIINHTPKGVQLDDPIVITDTDKIIYKKQHPYFKKDIMYYTNLKGSKTDVFYDASSHALIGFKEINKNYEILPNSQRYMIIRDSIINRIKMLGIPNRFIPINKDIKHYKENYPEMKEEDIVKSVISEKIRNRIETLKKTITDIQRHIYRLIFNYEETDAEVDNEDVTRDDFMRKYYKKLTKIRVRDENGKNKVFKNWKEIKEGVYFNLPNDEYINVATTDKTIMAEEIRRLDESGNVVLYYIIQELIKLLDYNPSKFIRANLVYFMLDALNNVYEFYNDDIIYRNTDVRRFTYLLATDKFIHDTQEQFAVSQPEGFYGEYKDIDDKDDPEKDEKMYDDAEEFDAIDVDNMSEEMRSGDDDPMILDPDNFEPTD</sequence>
<feature type="region of interest" description="Disordered" evidence="1">
    <location>
        <begin position="1594"/>
        <end position="1620"/>
    </location>
</feature>
<organism evidence="2">
    <name type="scientific">viral metagenome</name>
    <dbReference type="NCBI Taxonomy" id="1070528"/>
    <lineage>
        <taxon>unclassified sequences</taxon>
        <taxon>metagenomes</taxon>
        <taxon>organismal metagenomes</taxon>
    </lineage>
</organism>
<evidence type="ECO:0000313" key="2">
    <source>
        <dbReference type="EMBL" id="QHS77198.1"/>
    </source>
</evidence>
<reference evidence="2" key="1">
    <citation type="journal article" date="2020" name="Nature">
        <title>Giant virus diversity and host interactions through global metagenomics.</title>
        <authorList>
            <person name="Schulz F."/>
            <person name="Roux S."/>
            <person name="Paez-Espino D."/>
            <person name="Jungbluth S."/>
            <person name="Walsh D.A."/>
            <person name="Denef V.J."/>
            <person name="McMahon K.D."/>
            <person name="Konstantinidis K.T."/>
            <person name="Eloe-Fadrosh E.A."/>
            <person name="Kyrpides N.C."/>
            <person name="Woyke T."/>
        </authorList>
    </citation>
    <scope>NUCLEOTIDE SEQUENCE</scope>
    <source>
        <strain evidence="2">GVMAG-S-1004661-13</strain>
    </source>
</reference>
<accession>A0A6C0ABW3</accession>
<protein>
    <submittedName>
        <fullName evidence="2">Uncharacterized protein</fullName>
    </submittedName>
</protein>
<feature type="compositionally biased region" description="Acidic residues" evidence="1">
    <location>
        <begin position="1606"/>
        <end position="1620"/>
    </location>
</feature>
<name>A0A6C0ABW3_9ZZZZ</name>